<name>A0A6G8ICK9_9BURK</name>
<dbReference type="SUPFAM" id="SSF49452">
    <property type="entry name" value="Starch-binding domain-like"/>
    <property type="match status" value="1"/>
</dbReference>
<accession>A0A6G8ICK9</accession>
<gene>
    <name evidence="2" type="ORF">G9Q37_01380</name>
</gene>
<dbReference type="KEGG" id="hcz:G9Q37_01380"/>
<dbReference type="GO" id="GO:0030246">
    <property type="term" value="F:carbohydrate binding"/>
    <property type="evidence" value="ECO:0007669"/>
    <property type="project" value="InterPro"/>
</dbReference>
<dbReference type="AlphaFoldDB" id="A0A6G8ICK9"/>
<dbReference type="Proteomes" id="UP000503162">
    <property type="component" value="Chromosome"/>
</dbReference>
<keyword evidence="1" id="KW-0732">Signal</keyword>
<dbReference type="PROSITE" id="PS51257">
    <property type="entry name" value="PROKAR_LIPOPROTEIN"/>
    <property type="match status" value="1"/>
</dbReference>
<keyword evidence="2" id="KW-0121">Carboxypeptidase</keyword>
<keyword evidence="3" id="KW-1185">Reference proteome</keyword>
<protein>
    <submittedName>
        <fullName evidence="2">Carboxypeptidase regulatory-like domain-containing protein</fullName>
    </submittedName>
</protein>
<sequence>MRRPSDLLIMCCCVLLLSCGGDGGLPYTPPAPTGWVSIDPPAVSATVCNEVLLSGEAFISPTFWHCCGGTAAEMTAVTVTWRNDTTGATGTASQTVQTGLLVPLYDHRWTATVPLQMGTNRVTVTATGPAGLSGTAQASIDKTGPSFTLSGRVITDDGAWGIGELESGVRVDLSGPVGATGRPASGSAQGGYTVSCLPPGQYTATPASGALPFGFQPAARTVNIVAADVTGVDFEAPAHRLSGRVSWASSGLPSTAEWMTLGGGTSPLVRAVNAQGEYGLVVPDGTYTVAPSDPLCPGCAYVPALRNVNVLGVDVGGLDFLRQ</sequence>
<dbReference type="GO" id="GO:0004180">
    <property type="term" value="F:carboxypeptidase activity"/>
    <property type="evidence" value="ECO:0007669"/>
    <property type="project" value="UniProtKB-KW"/>
</dbReference>
<keyword evidence="2" id="KW-0378">Hydrolase</keyword>
<evidence type="ECO:0000256" key="1">
    <source>
        <dbReference type="SAM" id="SignalP"/>
    </source>
</evidence>
<organism evidence="2 3">
    <name type="scientific">Hydrogenophaga crocea</name>
    <dbReference type="NCBI Taxonomy" id="2716225"/>
    <lineage>
        <taxon>Bacteria</taxon>
        <taxon>Pseudomonadati</taxon>
        <taxon>Pseudomonadota</taxon>
        <taxon>Betaproteobacteria</taxon>
        <taxon>Burkholderiales</taxon>
        <taxon>Comamonadaceae</taxon>
        <taxon>Hydrogenophaga</taxon>
    </lineage>
</organism>
<keyword evidence="2" id="KW-0645">Protease</keyword>
<proteinExistence type="predicted"/>
<reference evidence="2 3" key="1">
    <citation type="submission" date="2020-03" db="EMBL/GenBank/DDBJ databases">
        <title>Hydrogenophaga sp. nov. isolated from cyanobacterial mat.</title>
        <authorList>
            <person name="Thorat V."/>
            <person name="Kirdat K."/>
            <person name="Tiwarekar B."/>
            <person name="Costa E.D."/>
            <person name="Yadav A."/>
        </authorList>
    </citation>
    <scope>NUCLEOTIDE SEQUENCE [LARGE SCALE GENOMIC DNA]</scope>
    <source>
        <strain evidence="2 3">BA0156</strain>
    </source>
</reference>
<evidence type="ECO:0000313" key="3">
    <source>
        <dbReference type="Proteomes" id="UP000503162"/>
    </source>
</evidence>
<dbReference type="InterPro" id="IPR013784">
    <property type="entry name" value="Carb-bd-like_fold"/>
</dbReference>
<feature type="chain" id="PRO_5026143904" evidence="1">
    <location>
        <begin position="24"/>
        <end position="323"/>
    </location>
</feature>
<evidence type="ECO:0000313" key="2">
    <source>
        <dbReference type="EMBL" id="QIM50873.1"/>
    </source>
</evidence>
<feature type="signal peptide" evidence="1">
    <location>
        <begin position="1"/>
        <end position="23"/>
    </location>
</feature>
<dbReference type="EMBL" id="CP049989">
    <property type="protein sequence ID" value="QIM50873.1"/>
    <property type="molecule type" value="Genomic_DNA"/>
</dbReference>
<dbReference type="RefSeq" id="WP_166223456.1">
    <property type="nucleotide sequence ID" value="NZ_CP049989.1"/>
</dbReference>